<keyword evidence="3" id="KW-1185">Reference proteome</keyword>
<dbReference type="RefSeq" id="WP_344077107.1">
    <property type="nucleotide sequence ID" value="NZ_BAAALS010000003.1"/>
</dbReference>
<gene>
    <name evidence="2" type="ORF">GCM10009681_08970</name>
</gene>
<organism evidence="2 3">
    <name type="scientific">Luedemannella helvata</name>
    <dbReference type="NCBI Taxonomy" id="349315"/>
    <lineage>
        <taxon>Bacteria</taxon>
        <taxon>Bacillati</taxon>
        <taxon>Actinomycetota</taxon>
        <taxon>Actinomycetes</taxon>
        <taxon>Micromonosporales</taxon>
        <taxon>Micromonosporaceae</taxon>
        <taxon>Luedemannella</taxon>
    </lineage>
</organism>
<reference evidence="2 3" key="1">
    <citation type="journal article" date="2019" name="Int. J. Syst. Evol. Microbiol.">
        <title>The Global Catalogue of Microorganisms (GCM) 10K type strain sequencing project: providing services to taxonomists for standard genome sequencing and annotation.</title>
        <authorList>
            <consortium name="The Broad Institute Genomics Platform"/>
            <consortium name="The Broad Institute Genome Sequencing Center for Infectious Disease"/>
            <person name="Wu L."/>
            <person name="Ma J."/>
        </authorList>
    </citation>
    <scope>NUCLEOTIDE SEQUENCE [LARGE SCALE GENOMIC DNA]</scope>
    <source>
        <strain evidence="2 3">JCM 13249</strain>
    </source>
</reference>
<feature type="domain" description="VWFA" evidence="1">
    <location>
        <begin position="6"/>
        <end position="189"/>
    </location>
</feature>
<dbReference type="InterPro" id="IPR036465">
    <property type="entry name" value="vWFA_dom_sf"/>
</dbReference>
<evidence type="ECO:0000313" key="2">
    <source>
        <dbReference type="EMBL" id="GAA1740273.1"/>
    </source>
</evidence>
<evidence type="ECO:0000259" key="1">
    <source>
        <dbReference type="SMART" id="SM00327"/>
    </source>
</evidence>
<dbReference type="InterPro" id="IPR002035">
    <property type="entry name" value="VWF_A"/>
</dbReference>
<dbReference type="SUPFAM" id="SSF53300">
    <property type="entry name" value="vWA-like"/>
    <property type="match status" value="1"/>
</dbReference>
<dbReference type="EMBL" id="BAAALS010000003">
    <property type="protein sequence ID" value="GAA1740273.1"/>
    <property type="molecule type" value="Genomic_DNA"/>
</dbReference>
<dbReference type="Gene3D" id="3.40.50.410">
    <property type="entry name" value="von Willebrand factor, type A domain"/>
    <property type="match status" value="1"/>
</dbReference>
<dbReference type="SMART" id="SM00327">
    <property type="entry name" value="VWA"/>
    <property type="match status" value="1"/>
</dbReference>
<dbReference type="Proteomes" id="UP001500655">
    <property type="component" value="Unassembled WGS sequence"/>
</dbReference>
<evidence type="ECO:0000313" key="3">
    <source>
        <dbReference type="Proteomes" id="UP001500655"/>
    </source>
</evidence>
<protein>
    <recommendedName>
        <fullName evidence="1">VWFA domain-containing protein</fullName>
    </recommendedName>
</protein>
<proteinExistence type="predicted"/>
<accession>A0ABN2JVW6</accession>
<comment type="caution">
    <text evidence="2">The sequence shown here is derived from an EMBL/GenBank/DDBJ whole genome shotgun (WGS) entry which is preliminary data.</text>
</comment>
<sequence length="193" mass="19834">MRQSGDTLVYLLVDTSGSTVLHDVNAGCNLALPAIVEAISSTCGPAARLCIISYGTGASLRLPLTAVADLVSLPGLEPGGLSSMAAGLRLVAETAAADRERLAADGLRYADPVIVIVVDGLPTDLPADVLLARDAIDTTSGDPPQVHIVAPPGVDVLALSGLRATIHLLDIGDPRRVADGLAAVVRRVTNRRH</sequence>
<name>A0ABN2JVW6_9ACTN</name>